<reference evidence="1" key="1">
    <citation type="submission" date="2024-03" db="EMBL/GenBank/DDBJ databases">
        <authorList>
            <consortium name="ELIXIR-Norway"/>
            <consortium name="Elixir Norway"/>
        </authorList>
    </citation>
    <scope>NUCLEOTIDE SEQUENCE</scope>
</reference>
<dbReference type="Proteomes" id="UP001497522">
    <property type="component" value="Chromosome 19"/>
</dbReference>
<dbReference type="EMBL" id="OZ023720">
    <property type="protein sequence ID" value="CAK9870135.1"/>
    <property type="molecule type" value="Genomic_DNA"/>
</dbReference>
<evidence type="ECO:0000313" key="2">
    <source>
        <dbReference type="Proteomes" id="UP001497522"/>
    </source>
</evidence>
<protein>
    <submittedName>
        <fullName evidence="1">Uncharacterized protein</fullName>
    </submittedName>
</protein>
<name>A0ABP1B521_9BRYO</name>
<accession>A0ABP1B521</accession>
<sequence length="96" mass="11254">MVYRIYTVEPGAQARSIHKRAMRCAAVRLLRCRKLAQSTPRSIHLRRCTTIRIFPCTHYRVCSARVEIREFRKLAELPISQLRCSQARKLSQLLQS</sequence>
<proteinExistence type="predicted"/>
<organism evidence="1 2">
    <name type="scientific">Sphagnum jensenii</name>
    <dbReference type="NCBI Taxonomy" id="128206"/>
    <lineage>
        <taxon>Eukaryota</taxon>
        <taxon>Viridiplantae</taxon>
        <taxon>Streptophyta</taxon>
        <taxon>Embryophyta</taxon>
        <taxon>Bryophyta</taxon>
        <taxon>Sphagnophytina</taxon>
        <taxon>Sphagnopsida</taxon>
        <taxon>Sphagnales</taxon>
        <taxon>Sphagnaceae</taxon>
        <taxon>Sphagnum</taxon>
    </lineage>
</organism>
<gene>
    <name evidence="1" type="ORF">CSSPJE1EN2_LOCUS12872</name>
</gene>
<keyword evidence="2" id="KW-1185">Reference proteome</keyword>
<evidence type="ECO:0000313" key="1">
    <source>
        <dbReference type="EMBL" id="CAK9870135.1"/>
    </source>
</evidence>